<sequence>MTALATSVGHDAGVPLDRDQRYSVFTLEHRATGEDWRSLIGTPEIVRGLLAGLRRSPDGIADVLDRLETLLAEHDAVGQG</sequence>
<evidence type="ECO:0000313" key="2">
    <source>
        <dbReference type="Proteomes" id="UP000294947"/>
    </source>
</evidence>
<proteinExistence type="predicted"/>
<dbReference type="Proteomes" id="UP000294947">
    <property type="component" value="Unassembled WGS sequence"/>
</dbReference>
<dbReference type="RefSeq" id="WP_132492706.1">
    <property type="nucleotide sequence ID" value="NZ_SMKW01000065.1"/>
</dbReference>
<protein>
    <submittedName>
        <fullName evidence="1">Uncharacterized protein</fullName>
    </submittedName>
</protein>
<comment type="caution">
    <text evidence="1">The sequence shown here is derived from an EMBL/GenBank/DDBJ whole genome shotgun (WGS) entry which is preliminary data.</text>
</comment>
<dbReference type="AlphaFoldDB" id="A0A4R4YA76"/>
<organism evidence="1 2">
    <name type="scientific">Saccharopolyspora elongata</name>
    <dbReference type="NCBI Taxonomy" id="2530387"/>
    <lineage>
        <taxon>Bacteria</taxon>
        <taxon>Bacillati</taxon>
        <taxon>Actinomycetota</taxon>
        <taxon>Actinomycetes</taxon>
        <taxon>Pseudonocardiales</taxon>
        <taxon>Pseudonocardiaceae</taxon>
        <taxon>Saccharopolyspora</taxon>
    </lineage>
</organism>
<dbReference type="EMBL" id="SMKW01000065">
    <property type="protein sequence ID" value="TDD40910.1"/>
    <property type="molecule type" value="Genomic_DNA"/>
</dbReference>
<dbReference type="OrthoDB" id="3830717at2"/>
<reference evidence="1 2" key="1">
    <citation type="submission" date="2019-03" db="EMBL/GenBank/DDBJ databases">
        <title>Draft genome sequences of novel Actinobacteria.</title>
        <authorList>
            <person name="Sahin N."/>
            <person name="Ay H."/>
            <person name="Saygin H."/>
        </authorList>
    </citation>
    <scope>NUCLEOTIDE SEQUENCE [LARGE SCALE GENOMIC DNA]</scope>
    <source>
        <strain evidence="1 2">7K502</strain>
    </source>
</reference>
<accession>A0A4R4YA76</accession>
<name>A0A4R4YA76_9PSEU</name>
<keyword evidence="2" id="KW-1185">Reference proteome</keyword>
<gene>
    <name evidence="1" type="ORF">E1288_34230</name>
</gene>
<evidence type="ECO:0000313" key="1">
    <source>
        <dbReference type="EMBL" id="TDD40910.1"/>
    </source>
</evidence>